<dbReference type="PANTHER" id="PTHR11439:SF467">
    <property type="entry name" value="INTEGRASE CATALYTIC DOMAIN-CONTAINING PROTEIN"/>
    <property type="match status" value="1"/>
</dbReference>
<feature type="compositionally biased region" description="Polar residues" evidence="1">
    <location>
        <begin position="469"/>
        <end position="481"/>
    </location>
</feature>
<gene>
    <name evidence="2" type="ORF">P8C59_007019</name>
</gene>
<keyword evidence="3" id="KW-1185">Reference proteome</keyword>
<dbReference type="PANTHER" id="PTHR11439">
    <property type="entry name" value="GAG-POL-RELATED RETROTRANSPOSON"/>
    <property type="match status" value="1"/>
</dbReference>
<evidence type="ECO:0000313" key="2">
    <source>
        <dbReference type="EMBL" id="KAK2072681.1"/>
    </source>
</evidence>
<feature type="region of interest" description="Disordered" evidence="1">
    <location>
        <begin position="447"/>
        <end position="481"/>
    </location>
</feature>
<dbReference type="EMBL" id="JAQQPM010000006">
    <property type="protein sequence ID" value="KAK2072681.1"/>
    <property type="molecule type" value="Genomic_DNA"/>
</dbReference>
<protein>
    <recommendedName>
        <fullName evidence="4">Reverse transcriptase Ty1/copia-type domain-containing protein</fullName>
    </recommendedName>
</protein>
<sequence length="580" mass="65277">MLVRSIINSTAITNKETTPFQALFDELEPGIPHIPNLERYRAIGARGEAIIPLEKRSKSLRFTSRTEECKLLVVLGTKTYLVYIPSRRAVLKTSTVKFIEDNTVLSQPTNNTTLEGELVDLDLDLEGAVSPDPSNLNTEKPISIEIGPSKLEPYESSSDKPIFAPKPIEVIAPNQPITNEPLNNSDLISEGDKMQLDYYKLLAKTSSYILDERSKWLEAITKEFIQLLDLGVFKFLLRSLLPFNCKLITCRNVLKFKKDAKNRPIKYKSRIPPTWRILLAIVLNGALREEIYMEIPEGLLDLAASNKAIYKLLLKYGYNPSTPNIIKLSKALYGVFYTAKTCHFIVTYVDNCLFIGPDIGYITDLKKRRNKVYAIEDLGPAAYFLDVQIIRDRPNRRLWLNQSLNRPTKSHLNAAKNLFKYLNSTKDYSICFSYNGNTVADLGPKLSNSSNTTTKLSRDFHSKEGPRPLTTTSTTIVDSRNSKGSSRTSIINSSLVPIGFSDSDFAGDKATSKSIYGYLYKLAGGPISWKTKRATTIALSTLEAETDGLTEAIREVQWIIGLFSELHRPIDYPITLYRDN</sequence>
<feature type="compositionally biased region" description="Basic and acidic residues" evidence="1">
    <location>
        <begin position="456"/>
        <end position="466"/>
    </location>
</feature>
<dbReference type="CDD" id="cd09272">
    <property type="entry name" value="RNase_HI_RT_Ty1"/>
    <property type="match status" value="1"/>
</dbReference>
<evidence type="ECO:0000256" key="1">
    <source>
        <dbReference type="SAM" id="MobiDB-lite"/>
    </source>
</evidence>
<dbReference type="Proteomes" id="UP001217918">
    <property type="component" value="Unassembled WGS sequence"/>
</dbReference>
<organism evidence="2 3">
    <name type="scientific">Phyllachora maydis</name>
    <dbReference type="NCBI Taxonomy" id="1825666"/>
    <lineage>
        <taxon>Eukaryota</taxon>
        <taxon>Fungi</taxon>
        <taxon>Dikarya</taxon>
        <taxon>Ascomycota</taxon>
        <taxon>Pezizomycotina</taxon>
        <taxon>Sordariomycetes</taxon>
        <taxon>Sordariomycetidae</taxon>
        <taxon>Phyllachorales</taxon>
        <taxon>Phyllachoraceae</taxon>
        <taxon>Phyllachora</taxon>
    </lineage>
</organism>
<proteinExistence type="predicted"/>
<accession>A0AAD9I7L5</accession>
<name>A0AAD9I7L5_9PEZI</name>
<evidence type="ECO:0008006" key="4">
    <source>
        <dbReference type="Google" id="ProtNLM"/>
    </source>
</evidence>
<reference evidence="2" key="1">
    <citation type="journal article" date="2023" name="Mol. Plant Microbe Interact.">
        <title>Elucidating the Obligate Nature and Biological Capacity of an Invasive Fungal Corn Pathogen.</title>
        <authorList>
            <person name="MacCready J.S."/>
            <person name="Roggenkamp E.M."/>
            <person name="Gdanetz K."/>
            <person name="Chilvers M.I."/>
        </authorList>
    </citation>
    <scope>NUCLEOTIDE SEQUENCE</scope>
    <source>
        <strain evidence="2">PM02</strain>
    </source>
</reference>
<evidence type="ECO:0000313" key="3">
    <source>
        <dbReference type="Proteomes" id="UP001217918"/>
    </source>
</evidence>
<dbReference type="AlphaFoldDB" id="A0AAD9I7L5"/>
<comment type="caution">
    <text evidence="2">The sequence shown here is derived from an EMBL/GenBank/DDBJ whole genome shotgun (WGS) entry which is preliminary data.</text>
</comment>